<accession>G9PCE9</accession>
<evidence type="ECO:0000313" key="3">
    <source>
        <dbReference type="Proteomes" id="UP000005426"/>
    </source>
</evidence>
<name>G9PCE9_HYPAI</name>
<keyword evidence="3" id="KW-1185">Reference proteome</keyword>
<proteinExistence type="predicted"/>
<evidence type="ECO:0000256" key="1">
    <source>
        <dbReference type="SAM" id="MobiDB-lite"/>
    </source>
</evidence>
<feature type="region of interest" description="Disordered" evidence="1">
    <location>
        <begin position="24"/>
        <end position="58"/>
    </location>
</feature>
<sequence length="70" mass="7498">MRCGPAPSARNFYSAGVLATNSPEAGSTAELECLQSPKKEQEWRGKIADGGAARETDVSSNRMLRMIKLG</sequence>
<dbReference type="HOGENOM" id="CLU_2758104_0_0_1"/>
<reference evidence="2 3" key="1">
    <citation type="journal article" date="2011" name="Genome Biol.">
        <title>Comparative genome sequence analysis underscores mycoparasitism as the ancestral life style of Trichoderma.</title>
        <authorList>
            <person name="Kubicek C.P."/>
            <person name="Herrera-Estrella A."/>
            <person name="Seidl-Seiboth V."/>
            <person name="Martinez D.A."/>
            <person name="Druzhinina I.S."/>
            <person name="Thon M."/>
            <person name="Zeilinger S."/>
            <person name="Casas-Flores S."/>
            <person name="Horwitz B.A."/>
            <person name="Mukherjee P.K."/>
            <person name="Mukherjee M."/>
            <person name="Kredics L."/>
            <person name="Alcaraz L.D."/>
            <person name="Aerts A."/>
            <person name="Antal Z."/>
            <person name="Atanasova L."/>
            <person name="Cervantes-Badillo M.G."/>
            <person name="Challacombe J."/>
            <person name="Chertkov O."/>
            <person name="McCluskey K."/>
            <person name="Coulpier F."/>
            <person name="Deshpande N."/>
            <person name="von Doehren H."/>
            <person name="Ebbole D.J."/>
            <person name="Esquivel-Naranjo E.U."/>
            <person name="Fekete E."/>
            <person name="Flipphi M."/>
            <person name="Glaser F."/>
            <person name="Gomez-Rodriguez E.Y."/>
            <person name="Gruber S."/>
            <person name="Han C."/>
            <person name="Henrissat B."/>
            <person name="Hermosa R."/>
            <person name="Hernandez-Onate M."/>
            <person name="Karaffa L."/>
            <person name="Kosti I."/>
            <person name="Le Crom S."/>
            <person name="Lindquist E."/>
            <person name="Lucas S."/>
            <person name="Luebeck M."/>
            <person name="Luebeck P.S."/>
            <person name="Margeot A."/>
            <person name="Metz B."/>
            <person name="Misra M."/>
            <person name="Nevalainen H."/>
            <person name="Omann M."/>
            <person name="Packer N."/>
            <person name="Perrone G."/>
            <person name="Uresti-Rivera E.E."/>
            <person name="Salamov A."/>
            <person name="Schmoll M."/>
            <person name="Seiboth B."/>
            <person name="Shapiro H."/>
            <person name="Sukno S."/>
            <person name="Tamayo-Ramos J.A."/>
            <person name="Tisch D."/>
            <person name="Wiest A."/>
            <person name="Wilkinson H.H."/>
            <person name="Zhang M."/>
            <person name="Coutinho P.M."/>
            <person name="Kenerley C.M."/>
            <person name="Monte E."/>
            <person name="Baker S.E."/>
            <person name="Grigoriev I.V."/>
        </authorList>
    </citation>
    <scope>NUCLEOTIDE SEQUENCE [LARGE SCALE GENOMIC DNA]</scope>
    <source>
        <strain evidence="3">ATCC 20476 / IMI 206040</strain>
    </source>
</reference>
<gene>
    <name evidence="2" type="ORF">TRIATDRAFT_260241</name>
</gene>
<feature type="compositionally biased region" description="Basic and acidic residues" evidence="1">
    <location>
        <begin position="37"/>
        <end position="57"/>
    </location>
</feature>
<protein>
    <submittedName>
        <fullName evidence="2">Uncharacterized protein</fullName>
    </submittedName>
</protein>
<organism evidence="2 3">
    <name type="scientific">Hypocrea atroviridis (strain ATCC 20476 / IMI 206040)</name>
    <name type="common">Trichoderma atroviride</name>
    <dbReference type="NCBI Taxonomy" id="452589"/>
    <lineage>
        <taxon>Eukaryota</taxon>
        <taxon>Fungi</taxon>
        <taxon>Dikarya</taxon>
        <taxon>Ascomycota</taxon>
        <taxon>Pezizomycotina</taxon>
        <taxon>Sordariomycetes</taxon>
        <taxon>Hypocreomycetidae</taxon>
        <taxon>Hypocreales</taxon>
        <taxon>Hypocreaceae</taxon>
        <taxon>Trichoderma</taxon>
    </lineage>
</organism>
<dbReference type="AlphaFoldDB" id="G9PCE9"/>
<dbReference type="Proteomes" id="UP000005426">
    <property type="component" value="Unassembled WGS sequence"/>
</dbReference>
<evidence type="ECO:0000313" key="2">
    <source>
        <dbReference type="EMBL" id="EHK39523.1"/>
    </source>
</evidence>
<comment type="caution">
    <text evidence="2">The sequence shown here is derived from an EMBL/GenBank/DDBJ whole genome shotgun (WGS) entry which is preliminary data.</text>
</comment>
<dbReference type="EMBL" id="ABDG02000029">
    <property type="protein sequence ID" value="EHK39523.1"/>
    <property type="molecule type" value="Genomic_DNA"/>
</dbReference>